<name>A0A9N7TXG8_PLEPL</name>
<comment type="caution">
    <text evidence="2">The sequence shown here is derived from an EMBL/GenBank/DDBJ whole genome shotgun (WGS) entry which is preliminary data.</text>
</comment>
<sequence>MAPSGHHLGTGENPPPLPRFSRSFFLHGSVGPDATDTRGPAAQHAADPLDRRQQLLHRALILTGDESGRLSASKHLTSHKRDGYTIMRLSRLSGPHVLSEVNIELMSLALGSTRCSALWLNTCYPSLAPANYS</sequence>
<evidence type="ECO:0000256" key="1">
    <source>
        <dbReference type="SAM" id="MobiDB-lite"/>
    </source>
</evidence>
<evidence type="ECO:0000313" key="3">
    <source>
        <dbReference type="Proteomes" id="UP001153269"/>
    </source>
</evidence>
<reference evidence="2" key="1">
    <citation type="submission" date="2020-03" db="EMBL/GenBank/DDBJ databases">
        <authorList>
            <person name="Weist P."/>
        </authorList>
    </citation>
    <scope>NUCLEOTIDE SEQUENCE</scope>
</reference>
<accession>A0A9N7TXG8</accession>
<evidence type="ECO:0000313" key="2">
    <source>
        <dbReference type="EMBL" id="CAB1420622.1"/>
    </source>
</evidence>
<organism evidence="2 3">
    <name type="scientific">Pleuronectes platessa</name>
    <name type="common">European plaice</name>
    <dbReference type="NCBI Taxonomy" id="8262"/>
    <lineage>
        <taxon>Eukaryota</taxon>
        <taxon>Metazoa</taxon>
        <taxon>Chordata</taxon>
        <taxon>Craniata</taxon>
        <taxon>Vertebrata</taxon>
        <taxon>Euteleostomi</taxon>
        <taxon>Actinopterygii</taxon>
        <taxon>Neopterygii</taxon>
        <taxon>Teleostei</taxon>
        <taxon>Neoteleostei</taxon>
        <taxon>Acanthomorphata</taxon>
        <taxon>Carangaria</taxon>
        <taxon>Pleuronectiformes</taxon>
        <taxon>Pleuronectoidei</taxon>
        <taxon>Pleuronectidae</taxon>
        <taxon>Pleuronectes</taxon>
    </lineage>
</organism>
<keyword evidence="3" id="KW-1185">Reference proteome</keyword>
<gene>
    <name evidence="2" type="ORF">PLEPLA_LOCUS8497</name>
</gene>
<dbReference type="Proteomes" id="UP001153269">
    <property type="component" value="Unassembled WGS sequence"/>
</dbReference>
<protein>
    <submittedName>
        <fullName evidence="2">Uncharacterized protein</fullName>
    </submittedName>
</protein>
<feature type="region of interest" description="Disordered" evidence="1">
    <location>
        <begin position="1"/>
        <end position="23"/>
    </location>
</feature>
<proteinExistence type="predicted"/>
<dbReference type="AlphaFoldDB" id="A0A9N7TXG8"/>
<dbReference type="EMBL" id="CADEAL010000469">
    <property type="protein sequence ID" value="CAB1420622.1"/>
    <property type="molecule type" value="Genomic_DNA"/>
</dbReference>